<keyword evidence="2" id="KW-0012">Acyltransferase</keyword>
<dbReference type="eggNOG" id="COG0456">
    <property type="taxonomic scope" value="Bacteria"/>
</dbReference>
<evidence type="ECO:0000259" key="3">
    <source>
        <dbReference type="PROSITE" id="PS51186"/>
    </source>
</evidence>
<keyword evidence="1 4" id="KW-0808">Transferase</keyword>
<dbReference type="CDD" id="cd04301">
    <property type="entry name" value="NAT_SF"/>
    <property type="match status" value="1"/>
</dbReference>
<evidence type="ECO:0000256" key="2">
    <source>
        <dbReference type="ARBA" id="ARBA00023315"/>
    </source>
</evidence>
<protein>
    <submittedName>
        <fullName evidence="4">Putative acetyltransferase</fullName>
    </submittedName>
</protein>
<dbReference type="InterPro" id="IPR016181">
    <property type="entry name" value="Acyl_CoA_acyltransferase"/>
</dbReference>
<dbReference type="EMBL" id="CP003261">
    <property type="protein sequence ID" value="AGK99436.1"/>
    <property type="molecule type" value="Genomic_DNA"/>
</dbReference>
<dbReference type="HOGENOM" id="CLU_081766_0_1_9"/>
<dbReference type="InterPro" id="IPR050680">
    <property type="entry name" value="YpeA/RimI_acetyltransf"/>
</dbReference>
<evidence type="ECO:0000256" key="1">
    <source>
        <dbReference type="ARBA" id="ARBA00022679"/>
    </source>
</evidence>
<dbReference type="Pfam" id="PF00583">
    <property type="entry name" value="Acetyltransf_1"/>
    <property type="match status" value="1"/>
</dbReference>
<evidence type="ECO:0000313" key="4">
    <source>
        <dbReference type="EMBL" id="AGK99436.1"/>
    </source>
</evidence>
<dbReference type="OrthoDB" id="9804948at2"/>
<accession>R4KCM9</accession>
<evidence type="ECO:0000313" key="5">
    <source>
        <dbReference type="Proteomes" id="UP000013523"/>
    </source>
</evidence>
<keyword evidence="5" id="KW-1185">Reference proteome</keyword>
<dbReference type="Proteomes" id="UP000013523">
    <property type="component" value="Chromosome"/>
</dbReference>
<dbReference type="AlphaFoldDB" id="R4KCM9"/>
<dbReference type="PANTHER" id="PTHR43420">
    <property type="entry name" value="ACETYLTRANSFERASE"/>
    <property type="match status" value="1"/>
</dbReference>
<proteinExistence type="predicted"/>
<dbReference type="KEGG" id="cpas:Clopa_4751"/>
<sequence>MEEVLINCNKYTFIKEFKDNTLLRNSYNALTQKTYGFDFEQWYQGGYWGSGYKPYSLLEGENIVANVSASIVDCLVLGESKRYIQIGTVMTDSAYRNQGLARYLMKKVIEEWKNKCDMIYLFANNSVLNFYPKFGFTAANEYKYSKTITKDNEVIVAEKLDVPLDNNRELVEERVANSISISRLTMLKNVGLIMFYCTSFMRDKVYYLREQDVIVIAEFKGDTLYLQDIFSLSEVDLDNIIKSLTNKEIKTVVLGFTPNDVDGYYVNLLQEDNTTLFVMKDKSDLFRDNKLMFPILSHA</sequence>
<organism evidence="4 5">
    <name type="scientific">Clostridium pasteurianum BC1</name>
    <dbReference type="NCBI Taxonomy" id="86416"/>
    <lineage>
        <taxon>Bacteria</taxon>
        <taxon>Bacillati</taxon>
        <taxon>Bacillota</taxon>
        <taxon>Clostridia</taxon>
        <taxon>Eubacteriales</taxon>
        <taxon>Clostridiaceae</taxon>
        <taxon>Clostridium</taxon>
    </lineage>
</organism>
<feature type="domain" description="N-acetyltransferase" evidence="3">
    <location>
        <begin position="15"/>
        <end position="161"/>
    </location>
</feature>
<dbReference type="Gene3D" id="3.40.630.30">
    <property type="match status" value="1"/>
</dbReference>
<dbReference type="GO" id="GO:0016747">
    <property type="term" value="F:acyltransferase activity, transferring groups other than amino-acyl groups"/>
    <property type="evidence" value="ECO:0007669"/>
    <property type="project" value="InterPro"/>
</dbReference>
<dbReference type="PANTHER" id="PTHR43420:SF31">
    <property type="entry name" value="ACETYLTRANSFERASE"/>
    <property type="match status" value="1"/>
</dbReference>
<dbReference type="InterPro" id="IPR000182">
    <property type="entry name" value="GNAT_dom"/>
</dbReference>
<reference evidence="4 5" key="1">
    <citation type="submission" date="2012-01" db="EMBL/GenBank/DDBJ databases">
        <title>Complete sequence of chromosome of Clostridium pasteurianum BC1.</title>
        <authorList>
            <consortium name="US DOE Joint Genome Institute"/>
            <person name="Lucas S."/>
            <person name="Han J."/>
            <person name="Lapidus A."/>
            <person name="Cheng J.-F."/>
            <person name="Goodwin L."/>
            <person name="Pitluck S."/>
            <person name="Peters L."/>
            <person name="Mikhailova N."/>
            <person name="Teshima H."/>
            <person name="Detter J.C."/>
            <person name="Han C."/>
            <person name="Tapia R."/>
            <person name="Land M."/>
            <person name="Hauser L."/>
            <person name="Kyrpides N."/>
            <person name="Ivanova N."/>
            <person name="Pagani I."/>
            <person name="Dunn J."/>
            <person name="Taghavi S."/>
            <person name="Francis A."/>
            <person name="van der Lelie D."/>
            <person name="Woyke T."/>
        </authorList>
    </citation>
    <scope>NUCLEOTIDE SEQUENCE [LARGE SCALE GENOMIC DNA]</scope>
    <source>
        <strain evidence="4 5">BC1</strain>
    </source>
</reference>
<dbReference type="RefSeq" id="WP_015617705.1">
    <property type="nucleotide sequence ID" value="NC_021182.1"/>
</dbReference>
<dbReference type="STRING" id="86416.Clopa_4751"/>
<name>R4KCM9_CLOPA</name>
<gene>
    <name evidence="4" type="ORF">Clopa_4751</name>
</gene>
<dbReference type="SUPFAM" id="SSF55729">
    <property type="entry name" value="Acyl-CoA N-acyltransferases (Nat)"/>
    <property type="match status" value="1"/>
</dbReference>
<dbReference type="PATRIC" id="fig|86416.3.peg.4742"/>
<dbReference type="PROSITE" id="PS51186">
    <property type="entry name" value="GNAT"/>
    <property type="match status" value="1"/>
</dbReference>